<protein>
    <recommendedName>
        <fullName evidence="4">Retrovirus-related Pol polyprotein from transposon TNT 1-94</fullName>
    </recommendedName>
</protein>
<feature type="compositionally biased region" description="Polar residues" evidence="1">
    <location>
        <begin position="58"/>
        <end position="73"/>
    </location>
</feature>
<name>A0A438INI6_VITVI</name>
<dbReference type="AlphaFoldDB" id="A0A438INI6"/>
<dbReference type="Proteomes" id="UP000288805">
    <property type="component" value="Unassembled WGS sequence"/>
</dbReference>
<evidence type="ECO:0008006" key="4">
    <source>
        <dbReference type="Google" id="ProtNLM"/>
    </source>
</evidence>
<accession>A0A438INI6</accession>
<sequence>MSHVHVLDNKRTKLDDKRLSCVLLGGDHEEEAIVFNENEKGIELDLEVDIETEDENFSSDSLTKDNSPSSNEVGNRRPPVWMRDYTIEEGISEEDNEAHLAMFATIDPSHFEDAVKSEKWRKAMNLE</sequence>
<evidence type="ECO:0000313" key="2">
    <source>
        <dbReference type="EMBL" id="RVW98273.1"/>
    </source>
</evidence>
<evidence type="ECO:0000313" key="3">
    <source>
        <dbReference type="Proteomes" id="UP000288805"/>
    </source>
</evidence>
<proteinExistence type="predicted"/>
<evidence type="ECO:0000256" key="1">
    <source>
        <dbReference type="SAM" id="MobiDB-lite"/>
    </source>
</evidence>
<comment type="caution">
    <text evidence="2">The sequence shown here is derived from an EMBL/GenBank/DDBJ whole genome shotgun (WGS) entry which is preliminary data.</text>
</comment>
<gene>
    <name evidence="2" type="ORF">CK203_034268</name>
</gene>
<reference evidence="2 3" key="1">
    <citation type="journal article" date="2018" name="PLoS Genet.">
        <title>Population sequencing reveals clonal diversity and ancestral inbreeding in the grapevine cultivar Chardonnay.</title>
        <authorList>
            <person name="Roach M.J."/>
            <person name="Johnson D.L."/>
            <person name="Bohlmann J."/>
            <person name="van Vuuren H.J."/>
            <person name="Jones S.J."/>
            <person name="Pretorius I.S."/>
            <person name="Schmidt S.A."/>
            <person name="Borneman A.R."/>
        </authorList>
    </citation>
    <scope>NUCLEOTIDE SEQUENCE [LARGE SCALE GENOMIC DNA]</scope>
    <source>
        <strain evidence="3">cv. Chardonnay</strain>
        <tissue evidence="2">Leaf</tissue>
    </source>
</reference>
<organism evidence="2 3">
    <name type="scientific">Vitis vinifera</name>
    <name type="common">Grape</name>
    <dbReference type="NCBI Taxonomy" id="29760"/>
    <lineage>
        <taxon>Eukaryota</taxon>
        <taxon>Viridiplantae</taxon>
        <taxon>Streptophyta</taxon>
        <taxon>Embryophyta</taxon>
        <taxon>Tracheophyta</taxon>
        <taxon>Spermatophyta</taxon>
        <taxon>Magnoliopsida</taxon>
        <taxon>eudicotyledons</taxon>
        <taxon>Gunneridae</taxon>
        <taxon>Pentapetalae</taxon>
        <taxon>rosids</taxon>
        <taxon>Vitales</taxon>
        <taxon>Vitaceae</taxon>
        <taxon>Viteae</taxon>
        <taxon>Vitis</taxon>
    </lineage>
</organism>
<dbReference type="EMBL" id="QGNW01000094">
    <property type="protein sequence ID" value="RVW98273.1"/>
    <property type="molecule type" value="Genomic_DNA"/>
</dbReference>
<feature type="region of interest" description="Disordered" evidence="1">
    <location>
        <begin position="53"/>
        <end position="78"/>
    </location>
</feature>